<name>A0ABY9M7Y4_9BURK</name>
<reference evidence="5 6" key="1">
    <citation type="submission" date="2023-08" db="EMBL/GenBank/DDBJ databases">
        <title>Achromobacter seleniivolatilans sp. nov., isolated from seleniferous soil.</title>
        <authorList>
            <person name="Zhang S."/>
            <person name="Li K."/>
            <person name="Peng J."/>
            <person name="Zhao Q."/>
            <person name="Wang H."/>
            <person name="Guo Y."/>
        </authorList>
    </citation>
    <scope>NUCLEOTIDE SEQUENCE [LARGE SCALE GENOMIC DNA]</scope>
    <source>
        <strain evidence="5 6">R39</strain>
    </source>
</reference>
<proteinExistence type="inferred from homology"/>
<gene>
    <name evidence="5" type="ORF">RAS12_12240</name>
</gene>
<organism evidence="5 6">
    <name type="scientific">Achromobacter seleniivolatilans</name>
    <dbReference type="NCBI Taxonomy" id="3047478"/>
    <lineage>
        <taxon>Bacteria</taxon>
        <taxon>Pseudomonadati</taxon>
        <taxon>Pseudomonadota</taxon>
        <taxon>Betaproteobacteria</taxon>
        <taxon>Burkholderiales</taxon>
        <taxon>Alcaligenaceae</taxon>
        <taxon>Achromobacter</taxon>
    </lineage>
</organism>
<sequence length="354" mass="38446">MPFPVPAFSQIRSNLLRDLKNYRPDADVTTDSDFFIRATSVASSIEGLYQHQAWMVRQIFPDTADQEYLYMHAAVRGLNLKQAIPARGYLRLTGQPGKQVPEGLQAKRGDGVLYRVTASDHMPEAGSGLFAAEALTPGVTGNADDDTPVTLQVAPSGLDSDAKLFLMRGGVAQETDTELLARLLELIRRPPAGGNRHDYRRWAMEVEGVSDAFVYPLRRGLGTVDVAIVSGDGLPSQDTINRVLAYIDDVRPVTAKGCLIVAPTLRHVDVRVRTSLRDTSLELASIAINRALATQFDQIAPGAAWVRSQSEALVSNVAGVIDRHISSPTANIVPVVNADVIEWLRLGAVTVEPM</sequence>
<accession>A0ABY9M7Y4</accession>
<dbReference type="Pfam" id="PF26079">
    <property type="entry name" value="Baseplate_J_C"/>
    <property type="match status" value="1"/>
</dbReference>
<keyword evidence="6" id="KW-1185">Reference proteome</keyword>
<evidence type="ECO:0000313" key="6">
    <source>
        <dbReference type="Proteomes" id="UP001234798"/>
    </source>
</evidence>
<dbReference type="Proteomes" id="UP001234798">
    <property type="component" value="Chromosome"/>
</dbReference>
<dbReference type="EMBL" id="CP132976">
    <property type="protein sequence ID" value="WMD23108.1"/>
    <property type="molecule type" value="Genomic_DNA"/>
</dbReference>
<dbReference type="Pfam" id="PF04865">
    <property type="entry name" value="Baseplate_J"/>
    <property type="match status" value="1"/>
</dbReference>
<dbReference type="InterPro" id="IPR006949">
    <property type="entry name" value="Barrel_Baseplate_J-like"/>
</dbReference>
<dbReference type="RefSeq" id="WP_306948766.1">
    <property type="nucleotide sequence ID" value="NZ_CP132976.1"/>
</dbReference>
<dbReference type="Pfam" id="PF26078">
    <property type="entry name" value="Baseplate_J_M"/>
    <property type="match status" value="1"/>
</dbReference>
<evidence type="ECO:0000259" key="3">
    <source>
        <dbReference type="Pfam" id="PF26078"/>
    </source>
</evidence>
<feature type="domain" description="Baseplate J-like central" evidence="3">
    <location>
        <begin position="191"/>
        <end position="256"/>
    </location>
</feature>
<dbReference type="InterPro" id="IPR052399">
    <property type="entry name" value="Phage_Baseplate_Assmbl_Protein"/>
</dbReference>
<evidence type="ECO:0000313" key="5">
    <source>
        <dbReference type="EMBL" id="WMD23108.1"/>
    </source>
</evidence>
<evidence type="ECO:0000256" key="1">
    <source>
        <dbReference type="ARBA" id="ARBA00038087"/>
    </source>
</evidence>
<protein>
    <submittedName>
        <fullName evidence="5">Baseplate J/gp47 family protein</fullName>
    </submittedName>
</protein>
<dbReference type="PANTHER" id="PTHR37829:SF3">
    <property type="entry name" value="PROTEIN JAYE-RELATED"/>
    <property type="match status" value="1"/>
</dbReference>
<feature type="domain" description="Baseplate J-like C-terminal" evidence="4">
    <location>
        <begin position="269"/>
        <end position="351"/>
    </location>
</feature>
<dbReference type="PANTHER" id="PTHR37829">
    <property type="entry name" value="PHAGE-LIKE ELEMENT PBSX PROTEIN XKDT"/>
    <property type="match status" value="1"/>
</dbReference>
<evidence type="ECO:0000259" key="4">
    <source>
        <dbReference type="Pfam" id="PF26079"/>
    </source>
</evidence>
<dbReference type="InterPro" id="IPR058530">
    <property type="entry name" value="Baseplate_J-like_C"/>
</dbReference>
<dbReference type="InterPro" id="IPR058531">
    <property type="entry name" value="Baseplate_J_M"/>
</dbReference>
<feature type="domain" description="Baseplate protein J-like barrel" evidence="2">
    <location>
        <begin position="90"/>
        <end position="160"/>
    </location>
</feature>
<comment type="similarity">
    <text evidence="1">Belongs to the Mu gp47/PBSX XkdT family.</text>
</comment>
<evidence type="ECO:0000259" key="2">
    <source>
        <dbReference type="Pfam" id="PF04865"/>
    </source>
</evidence>